<evidence type="ECO:0000313" key="3">
    <source>
        <dbReference type="Proteomes" id="UP000182229"/>
    </source>
</evidence>
<evidence type="ECO:0000313" key="2">
    <source>
        <dbReference type="EMBL" id="OJH40233.1"/>
    </source>
</evidence>
<dbReference type="InterPro" id="IPR013320">
    <property type="entry name" value="ConA-like_dom_sf"/>
</dbReference>
<organism evidence="2 3">
    <name type="scientific">Cystobacter ferrugineus</name>
    <dbReference type="NCBI Taxonomy" id="83449"/>
    <lineage>
        <taxon>Bacteria</taxon>
        <taxon>Pseudomonadati</taxon>
        <taxon>Myxococcota</taxon>
        <taxon>Myxococcia</taxon>
        <taxon>Myxococcales</taxon>
        <taxon>Cystobacterineae</taxon>
        <taxon>Archangiaceae</taxon>
        <taxon>Cystobacter</taxon>
    </lineage>
</organism>
<gene>
    <name evidence="2" type="ORF">BON30_14405</name>
</gene>
<reference evidence="2 3" key="2">
    <citation type="submission" date="2016-12" db="EMBL/GenBank/DDBJ databases">
        <title>Draft Genome Sequence of Cystobacter ferrugineus Strain Cbfe23.</title>
        <authorList>
            <person name="Akbar S."/>
            <person name="Dowd S.E."/>
            <person name="Stevens D.C."/>
        </authorList>
    </citation>
    <scope>NUCLEOTIDE SEQUENCE [LARGE SCALE GENOMIC DNA]</scope>
    <source>
        <strain evidence="2 3">Cbfe23</strain>
    </source>
</reference>
<dbReference type="RefSeq" id="WP_071898866.1">
    <property type="nucleotide sequence ID" value="NZ_MPIN01000003.1"/>
</dbReference>
<keyword evidence="1" id="KW-0732">Signal</keyword>
<dbReference type="AlphaFoldDB" id="A0A1L9BDC2"/>
<feature type="signal peptide" evidence="1">
    <location>
        <begin position="1"/>
        <end position="29"/>
    </location>
</feature>
<evidence type="ECO:0008006" key="4">
    <source>
        <dbReference type="Google" id="ProtNLM"/>
    </source>
</evidence>
<protein>
    <recommendedName>
        <fullName evidence="4">LamG-like jellyroll fold domain-containing protein</fullName>
    </recommendedName>
</protein>
<keyword evidence="3" id="KW-1185">Reference proteome</keyword>
<dbReference type="STRING" id="83449.BON30_14405"/>
<feature type="chain" id="PRO_5012950815" description="LamG-like jellyroll fold domain-containing protein" evidence="1">
    <location>
        <begin position="30"/>
        <end position="509"/>
    </location>
</feature>
<dbReference type="SUPFAM" id="SSF49899">
    <property type="entry name" value="Concanavalin A-like lectins/glucanases"/>
    <property type="match status" value="1"/>
</dbReference>
<dbReference type="Gene3D" id="2.60.120.560">
    <property type="entry name" value="Exo-inulinase, domain 1"/>
    <property type="match status" value="1"/>
</dbReference>
<proteinExistence type="predicted"/>
<dbReference type="OrthoDB" id="5492744at2"/>
<evidence type="ECO:0000256" key="1">
    <source>
        <dbReference type="SAM" id="SignalP"/>
    </source>
</evidence>
<name>A0A1L9BDC2_9BACT</name>
<dbReference type="EMBL" id="MPIN01000003">
    <property type="protein sequence ID" value="OJH40233.1"/>
    <property type="molecule type" value="Genomic_DNA"/>
</dbReference>
<sequence length="509" mass="54361">MRVRKVRGLLAAGVIAAAVLAATPPAAYAATAVNEDFEDSVANGFSVATGAYSIVTDGTKVYRTTSATARAVVGDPASTNTEVQASVKVASWSAATGLTAGIMTRYTDANNYYLYVWEDGALMIKKKVAGVLTTLATTPYTLTLGTTYTFKGKVDGSALTLWIDGVQQLSTTTTGLTSGRVGLVSFNGDVRYDNVVANDVVSAGAVDTFGIKKLNASVGKEWFSGWGAGLGRTYTTTSNFAVDPELAFDNGDQTAEIYGGSGTRSGQMKLFGDYPRVYVRKNTSFSRPPGISAADKWNNVEITFYAYSTGDSGVGWAGLEAVAKTNHWPDNWQCTTGGYGARMLFDGRVDFEKELYHTPNVNFQAGSISNYWSAAEGSVGGKLPLNRWIGFKFVARNIDAGNDGNYANDTQVRLELYKEMSIGNVTNPAPPADGGNWQLVTSYTDTGNLSSGTPCTHTTSSDDDPYGAASKAFTWPNYSVYLRTDGLSSSIPQYYKWFSVREVAPIPAP</sequence>
<accession>A0A1L9BDC2</accession>
<comment type="caution">
    <text evidence="2">The sequence shown here is derived from an EMBL/GenBank/DDBJ whole genome shotgun (WGS) entry which is preliminary data.</text>
</comment>
<dbReference type="Proteomes" id="UP000182229">
    <property type="component" value="Unassembled WGS sequence"/>
</dbReference>
<reference evidence="3" key="1">
    <citation type="submission" date="2016-11" db="EMBL/GenBank/DDBJ databases">
        <authorList>
            <person name="Shukria A."/>
            <person name="Stevens D.C."/>
        </authorList>
    </citation>
    <scope>NUCLEOTIDE SEQUENCE [LARGE SCALE GENOMIC DNA]</scope>
    <source>
        <strain evidence="3">Cbfe23</strain>
    </source>
</reference>